<accession>A0A4Z1H6J4</accession>
<evidence type="ECO:0000256" key="2">
    <source>
        <dbReference type="SAM" id="Phobius"/>
    </source>
</evidence>
<evidence type="ECO:0000256" key="1">
    <source>
        <dbReference type="SAM" id="MobiDB-lite"/>
    </source>
</evidence>
<evidence type="ECO:0000313" key="4">
    <source>
        <dbReference type="Proteomes" id="UP000297527"/>
    </source>
</evidence>
<gene>
    <name evidence="3" type="ORF">BCON_0520g00060</name>
</gene>
<dbReference type="Proteomes" id="UP000297527">
    <property type="component" value="Unassembled WGS sequence"/>
</dbReference>
<keyword evidence="2" id="KW-0472">Membrane</keyword>
<dbReference type="OrthoDB" id="3498381at2759"/>
<evidence type="ECO:0000313" key="3">
    <source>
        <dbReference type="EMBL" id="TGO44435.1"/>
    </source>
</evidence>
<protein>
    <submittedName>
        <fullName evidence="3">Uncharacterized protein</fullName>
    </submittedName>
</protein>
<keyword evidence="2" id="KW-1133">Transmembrane helix</keyword>
<feature type="region of interest" description="Disordered" evidence="1">
    <location>
        <begin position="129"/>
        <end position="155"/>
    </location>
</feature>
<keyword evidence="2" id="KW-0812">Transmembrane</keyword>
<feature type="transmembrane region" description="Helical" evidence="2">
    <location>
        <begin position="85"/>
        <end position="116"/>
    </location>
</feature>
<name>A0A4Z1H6J4_9HELO</name>
<dbReference type="AlphaFoldDB" id="A0A4Z1H6J4"/>
<dbReference type="EMBL" id="PQXN01000518">
    <property type="protein sequence ID" value="TGO44435.1"/>
    <property type="molecule type" value="Genomic_DNA"/>
</dbReference>
<organism evidence="3 4">
    <name type="scientific">Botryotinia convoluta</name>
    <dbReference type="NCBI Taxonomy" id="54673"/>
    <lineage>
        <taxon>Eukaryota</taxon>
        <taxon>Fungi</taxon>
        <taxon>Dikarya</taxon>
        <taxon>Ascomycota</taxon>
        <taxon>Pezizomycotina</taxon>
        <taxon>Leotiomycetes</taxon>
        <taxon>Helotiales</taxon>
        <taxon>Sclerotiniaceae</taxon>
        <taxon>Botryotinia</taxon>
    </lineage>
</organism>
<comment type="caution">
    <text evidence="3">The sequence shown here is derived from an EMBL/GenBank/DDBJ whole genome shotgun (WGS) entry which is preliminary data.</text>
</comment>
<reference evidence="3 4" key="1">
    <citation type="submission" date="2017-12" db="EMBL/GenBank/DDBJ databases">
        <title>Comparative genomics of Botrytis spp.</title>
        <authorList>
            <person name="Valero-Jimenez C.A."/>
            <person name="Tapia P."/>
            <person name="Veloso J."/>
            <person name="Silva-Moreno E."/>
            <person name="Staats M."/>
            <person name="Valdes J.H."/>
            <person name="Van Kan J.A.L."/>
        </authorList>
    </citation>
    <scope>NUCLEOTIDE SEQUENCE [LARGE SCALE GENOMIC DNA]</scope>
    <source>
        <strain evidence="3 4">MUCL11595</strain>
    </source>
</reference>
<sequence>MLPASVGAAFRQVHDSQIQSSGDDLRSRTLAFFNLKVSHTTANLQAQESKNLESFETMPPWFLLGSEWKEGDWEATSRAYKISLYLIWTLVGIELSLFVISMTIAFNGCVILVTFIGRALLAKVKRDEPQDEVNEKRQEKGTEGECMPLLMEDSG</sequence>
<feature type="compositionally biased region" description="Basic and acidic residues" evidence="1">
    <location>
        <begin position="129"/>
        <end position="143"/>
    </location>
</feature>
<proteinExistence type="predicted"/>
<keyword evidence="4" id="KW-1185">Reference proteome</keyword>